<keyword evidence="13" id="KW-1185">Reference proteome</keyword>
<organism evidence="12 13">
    <name type="scientific">Sphingobacterium suaedae</name>
    <dbReference type="NCBI Taxonomy" id="1686402"/>
    <lineage>
        <taxon>Bacteria</taxon>
        <taxon>Pseudomonadati</taxon>
        <taxon>Bacteroidota</taxon>
        <taxon>Sphingobacteriia</taxon>
        <taxon>Sphingobacteriales</taxon>
        <taxon>Sphingobacteriaceae</taxon>
        <taxon>Sphingobacterium</taxon>
    </lineage>
</organism>
<evidence type="ECO:0000259" key="11">
    <source>
        <dbReference type="Pfam" id="PF08546"/>
    </source>
</evidence>
<dbReference type="PANTHER" id="PTHR21708">
    <property type="entry name" value="PROBABLE 2-DEHYDROPANTOATE 2-REDUCTASE"/>
    <property type="match status" value="1"/>
</dbReference>
<evidence type="ECO:0000256" key="6">
    <source>
        <dbReference type="ARBA" id="ARBA00023002"/>
    </source>
</evidence>
<keyword evidence="9" id="KW-0566">Pantothenate biosynthesis</keyword>
<reference evidence="13" key="1">
    <citation type="journal article" date="2019" name="Int. J. Syst. Evol. Microbiol.">
        <title>The Global Catalogue of Microorganisms (GCM) 10K type strain sequencing project: providing services to taxonomists for standard genome sequencing and annotation.</title>
        <authorList>
            <consortium name="The Broad Institute Genomics Platform"/>
            <consortium name="The Broad Institute Genome Sequencing Center for Infectious Disease"/>
            <person name="Wu L."/>
            <person name="Ma J."/>
        </authorList>
    </citation>
    <scope>NUCLEOTIDE SEQUENCE [LARGE SCALE GENOMIC DNA]</scope>
    <source>
        <strain evidence="13">KCTC 42662</strain>
    </source>
</reference>
<evidence type="ECO:0000256" key="8">
    <source>
        <dbReference type="ARBA" id="ARBA00048793"/>
    </source>
</evidence>
<comment type="similarity">
    <text evidence="2 9">Belongs to the ketopantoate reductase family.</text>
</comment>
<dbReference type="NCBIfam" id="TIGR00745">
    <property type="entry name" value="apbA_panE"/>
    <property type="match status" value="1"/>
</dbReference>
<evidence type="ECO:0000256" key="1">
    <source>
        <dbReference type="ARBA" id="ARBA00004994"/>
    </source>
</evidence>
<comment type="pathway">
    <text evidence="1 9">Cofactor biosynthesis; (R)-pantothenate biosynthesis; (R)-pantoate from 3-methyl-2-oxobutanoate: step 2/2.</text>
</comment>
<dbReference type="InterPro" id="IPR013328">
    <property type="entry name" value="6PGD_dom2"/>
</dbReference>
<dbReference type="InterPro" id="IPR013332">
    <property type="entry name" value="KPR_N"/>
</dbReference>
<dbReference type="RefSeq" id="WP_380900250.1">
    <property type="nucleotide sequence ID" value="NZ_JBHUEG010000002.1"/>
</dbReference>
<dbReference type="Gene3D" id="1.10.1040.10">
    <property type="entry name" value="N-(1-d-carboxylethyl)-l-norvaline Dehydrogenase, domain 2"/>
    <property type="match status" value="1"/>
</dbReference>
<keyword evidence="6 9" id="KW-0560">Oxidoreductase</keyword>
<sequence length="318" mass="34914">MLNILVVGIGGIGGFFGGLLSRAYENSDEIAIHFLARGQNLSAIEANGLHVTTPTGSFITRPKTVTSKVPEHLLADYIILCTKSYDLEETIASLKNAVGPQTVLVPLLNGVDSRARIQRLYPENLVTDGCANIITRLTAPGYVENFSAFKSLHMGVEQESHERLDRLYQILYTAGVDVTLTPSIKKAIWSKFLLISTAATATSYFNKTFGEIKKSAVYTKTLRLLVHELLDVARTLGIDLPPEAAEKTWAQFVQAPDEATTSMHTDFLSEKGVTELESLTGYVVREAHASGVAVPTYENMYRYLSNTALLLHYKGVDQ</sequence>
<dbReference type="EC" id="1.1.1.169" evidence="3 9"/>
<name>A0ABW5KCB7_9SPHI</name>
<dbReference type="SUPFAM" id="SSF48179">
    <property type="entry name" value="6-phosphogluconate dehydrogenase C-terminal domain-like"/>
    <property type="match status" value="1"/>
</dbReference>
<evidence type="ECO:0000256" key="7">
    <source>
        <dbReference type="ARBA" id="ARBA00032024"/>
    </source>
</evidence>
<evidence type="ECO:0000256" key="9">
    <source>
        <dbReference type="RuleBase" id="RU362068"/>
    </source>
</evidence>
<evidence type="ECO:0000313" key="12">
    <source>
        <dbReference type="EMBL" id="MFD2546451.1"/>
    </source>
</evidence>
<evidence type="ECO:0000256" key="2">
    <source>
        <dbReference type="ARBA" id="ARBA00007870"/>
    </source>
</evidence>
<dbReference type="Gene3D" id="3.40.50.720">
    <property type="entry name" value="NAD(P)-binding Rossmann-like Domain"/>
    <property type="match status" value="1"/>
</dbReference>
<dbReference type="PANTHER" id="PTHR21708:SF26">
    <property type="entry name" value="2-DEHYDROPANTOATE 2-REDUCTASE"/>
    <property type="match status" value="1"/>
</dbReference>
<dbReference type="EMBL" id="JBHULR010000001">
    <property type="protein sequence ID" value="MFD2546451.1"/>
    <property type="molecule type" value="Genomic_DNA"/>
</dbReference>
<keyword evidence="5 9" id="KW-0521">NADP</keyword>
<proteinExistence type="inferred from homology"/>
<feature type="domain" description="Ketopantoate reductase C-terminal" evidence="11">
    <location>
        <begin position="184"/>
        <end position="305"/>
    </location>
</feature>
<dbReference type="InterPro" id="IPR051402">
    <property type="entry name" value="KPR-Related"/>
</dbReference>
<feature type="domain" description="Ketopantoate reductase N-terminal" evidence="10">
    <location>
        <begin position="4"/>
        <end position="146"/>
    </location>
</feature>
<comment type="function">
    <text evidence="9">Catalyzes the NADPH-dependent reduction of ketopantoate into pantoic acid.</text>
</comment>
<evidence type="ECO:0000256" key="3">
    <source>
        <dbReference type="ARBA" id="ARBA00013014"/>
    </source>
</evidence>
<evidence type="ECO:0000313" key="13">
    <source>
        <dbReference type="Proteomes" id="UP001597545"/>
    </source>
</evidence>
<dbReference type="Pfam" id="PF02558">
    <property type="entry name" value="ApbA"/>
    <property type="match status" value="1"/>
</dbReference>
<evidence type="ECO:0000259" key="10">
    <source>
        <dbReference type="Pfam" id="PF02558"/>
    </source>
</evidence>
<comment type="caution">
    <text evidence="12">The sequence shown here is derived from an EMBL/GenBank/DDBJ whole genome shotgun (WGS) entry which is preliminary data.</text>
</comment>
<evidence type="ECO:0000256" key="4">
    <source>
        <dbReference type="ARBA" id="ARBA00019465"/>
    </source>
</evidence>
<comment type="catalytic activity">
    <reaction evidence="8 9">
        <text>(R)-pantoate + NADP(+) = 2-dehydropantoate + NADPH + H(+)</text>
        <dbReference type="Rhea" id="RHEA:16233"/>
        <dbReference type="ChEBI" id="CHEBI:11561"/>
        <dbReference type="ChEBI" id="CHEBI:15378"/>
        <dbReference type="ChEBI" id="CHEBI:15980"/>
        <dbReference type="ChEBI" id="CHEBI:57783"/>
        <dbReference type="ChEBI" id="CHEBI:58349"/>
        <dbReference type="EC" id="1.1.1.169"/>
    </reaction>
</comment>
<dbReference type="InterPro" id="IPR008927">
    <property type="entry name" value="6-PGluconate_DH-like_C_sf"/>
</dbReference>
<dbReference type="InterPro" id="IPR036291">
    <property type="entry name" value="NAD(P)-bd_dom_sf"/>
</dbReference>
<dbReference type="Pfam" id="PF08546">
    <property type="entry name" value="ApbA_C"/>
    <property type="match status" value="1"/>
</dbReference>
<protein>
    <recommendedName>
        <fullName evidence="4 9">2-dehydropantoate 2-reductase</fullName>
        <ecNumber evidence="3 9">1.1.1.169</ecNumber>
    </recommendedName>
    <alternativeName>
        <fullName evidence="7 9">Ketopantoate reductase</fullName>
    </alternativeName>
</protein>
<accession>A0ABW5KCB7</accession>
<evidence type="ECO:0000256" key="5">
    <source>
        <dbReference type="ARBA" id="ARBA00022857"/>
    </source>
</evidence>
<dbReference type="InterPro" id="IPR003710">
    <property type="entry name" value="ApbA"/>
</dbReference>
<dbReference type="SUPFAM" id="SSF51735">
    <property type="entry name" value="NAD(P)-binding Rossmann-fold domains"/>
    <property type="match status" value="1"/>
</dbReference>
<dbReference type="InterPro" id="IPR013752">
    <property type="entry name" value="KPA_reductase"/>
</dbReference>
<dbReference type="Proteomes" id="UP001597545">
    <property type="component" value="Unassembled WGS sequence"/>
</dbReference>
<gene>
    <name evidence="12" type="ORF">ACFSR5_02195</name>
</gene>